<evidence type="ECO:0000313" key="13">
    <source>
        <dbReference type="Proteomes" id="UP001460072"/>
    </source>
</evidence>
<evidence type="ECO:0000256" key="4">
    <source>
        <dbReference type="ARBA" id="ARBA00022679"/>
    </source>
</evidence>
<evidence type="ECO:0000313" key="12">
    <source>
        <dbReference type="EMBL" id="MEM0543452.1"/>
    </source>
</evidence>
<keyword evidence="13" id="KW-1185">Reference proteome</keyword>
<dbReference type="InterPro" id="IPR036890">
    <property type="entry name" value="HATPase_C_sf"/>
</dbReference>
<evidence type="ECO:0000256" key="2">
    <source>
        <dbReference type="ARBA" id="ARBA00012438"/>
    </source>
</evidence>
<evidence type="ECO:0000256" key="7">
    <source>
        <dbReference type="PROSITE-ProRule" id="PRU00169"/>
    </source>
</evidence>
<dbReference type="NCBIfam" id="TIGR00229">
    <property type="entry name" value="sensory_box"/>
    <property type="match status" value="3"/>
</dbReference>
<dbReference type="Gene3D" id="3.40.50.2300">
    <property type="match status" value="1"/>
</dbReference>
<reference evidence="12 13" key="1">
    <citation type="submission" date="2024-03" db="EMBL/GenBank/DDBJ databases">
        <title>Two novel species of the genus Flavobacterium exhibiting potentially degradation of complex polysaccharides.</title>
        <authorList>
            <person name="Lian X."/>
        </authorList>
    </citation>
    <scope>NUCLEOTIDE SEQUENCE [LARGE SCALE GENOMIC DNA]</scope>
    <source>
        <strain evidence="13">j3</strain>
    </source>
</reference>
<evidence type="ECO:0000259" key="8">
    <source>
        <dbReference type="PROSITE" id="PS50109"/>
    </source>
</evidence>
<dbReference type="SMART" id="SM00086">
    <property type="entry name" value="PAC"/>
    <property type="match status" value="3"/>
</dbReference>
<dbReference type="Pfam" id="PF13426">
    <property type="entry name" value="PAS_9"/>
    <property type="match status" value="1"/>
</dbReference>
<dbReference type="Pfam" id="PF00512">
    <property type="entry name" value="HisKA"/>
    <property type="match status" value="1"/>
</dbReference>
<dbReference type="Pfam" id="PF08447">
    <property type="entry name" value="PAS_3"/>
    <property type="match status" value="1"/>
</dbReference>
<keyword evidence="4" id="KW-0808">Transferase</keyword>
<dbReference type="CDD" id="cd00130">
    <property type="entry name" value="PAS"/>
    <property type="match status" value="3"/>
</dbReference>
<dbReference type="SMART" id="SM00065">
    <property type="entry name" value="GAF"/>
    <property type="match status" value="2"/>
</dbReference>
<evidence type="ECO:0000259" key="10">
    <source>
        <dbReference type="PROSITE" id="PS50112"/>
    </source>
</evidence>
<dbReference type="SMART" id="SM00388">
    <property type="entry name" value="HisKA"/>
    <property type="match status" value="1"/>
</dbReference>
<dbReference type="SUPFAM" id="SSF52172">
    <property type="entry name" value="CheY-like"/>
    <property type="match status" value="1"/>
</dbReference>
<comment type="caution">
    <text evidence="12">The sequence shown here is derived from an EMBL/GenBank/DDBJ whole genome shotgun (WGS) entry which is preliminary data.</text>
</comment>
<dbReference type="PROSITE" id="PS50110">
    <property type="entry name" value="RESPONSE_REGULATORY"/>
    <property type="match status" value="1"/>
</dbReference>
<dbReference type="Gene3D" id="3.30.450.40">
    <property type="match status" value="2"/>
</dbReference>
<evidence type="ECO:0000256" key="6">
    <source>
        <dbReference type="ARBA" id="ARBA00023012"/>
    </source>
</evidence>
<dbReference type="PRINTS" id="PR00344">
    <property type="entry name" value="BCTRLSENSOR"/>
</dbReference>
<organism evidence="12 13">
    <name type="scientific">Flavobacterium aureirubrum</name>
    <dbReference type="NCBI Taxonomy" id="3133147"/>
    <lineage>
        <taxon>Bacteria</taxon>
        <taxon>Pseudomonadati</taxon>
        <taxon>Bacteroidota</taxon>
        <taxon>Flavobacteriia</taxon>
        <taxon>Flavobacteriales</taxon>
        <taxon>Flavobacteriaceae</taxon>
        <taxon>Flavobacterium</taxon>
    </lineage>
</organism>
<dbReference type="PROSITE" id="PS50112">
    <property type="entry name" value="PAS"/>
    <property type="match status" value="3"/>
</dbReference>
<dbReference type="SMART" id="SM00091">
    <property type="entry name" value="PAS"/>
    <property type="match status" value="3"/>
</dbReference>
<dbReference type="PROSITE" id="PS50113">
    <property type="entry name" value="PAC"/>
    <property type="match status" value="2"/>
</dbReference>
<evidence type="ECO:0000256" key="5">
    <source>
        <dbReference type="ARBA" id="ARBA00022777"/>
    </source>
</evidence>
<dbReference type="PROSITE" id="PS50109">
    <property type="entry name" value="HIS_KIN"/>
    <property type="match status" value="1"/>
</dbReference>
<dbReference type="EMBL" id="JBCGDO010000018">
    <property type="protein sequence ID" value="MEM0543452.1"/>
    <property type="molecule type" value="Genomic_DNA"/>
</dbReference>
<dbReference type="Proteomes" id="UP001460072">
    <property type="component" value="Unassembled WGS sequence"/>
</dbReference>
<feature type="domain" description="PAS" evidence="10">
    <location>
        <begin position="614"/>
        <end position="688"/>
    </location>
</feature>
<evidence type="ECO:0000256" key="3">
    <source>
        <dbReference type="ARBA" id="ARBA00022553"/>
    </source>
</evidence>
<protein>
    <recommendedName>
        <fullName evidence="2">histidine kinase</fullName>
        <ecNumber evidence="2">2.7.13.3</ecNumber>
    </recommendedName>
</protein>
<dbReference type="InterPro" id="IPR003018">
    <property type="entry name" value="GAF"/>
</dbReference>
<gene>
    <name evidence="12" type="ORF">WFZ85_12560</name>
</gene>
<feature type="domain" description="PAS" evidence="10">
    <location>
        <begin position="134"/>
        <end position="188"/>
    </location>
</feature>
<dbReference type="PANTHER" id="PTHR45339:SF1">
    <property type="entry name" value="HYBRID SIGNAL TRANSDUCTION HISTIDINE KINASE J"/>
    <property type="match status" value="1"/>
</dbReference>
<dbReference type="Gene3D" id="3.30.565.10">
    <property type="entry name" value="Histidine kinase-like ATPase, C-terminal domain"/>
    <property type="match status" value="1"/>
</dbReference>
<keyword evidence="5" id="KW-0418">Kinase</keyword>
<dbReference type="InterPro" id="IPR011006">
    <property type="entry name" value="CheY-like_superfamily"/>
</dbReference>
<dbReference type="Gene3D" id="1.10.287.130">
    <property type="match status" value="1"/>
</dbReference>
<dbReference type="EC" id="2.7.13.3" evidence="2"/>
<dbReference type="SMART" id="SM00448">
    <property type="entry name" value="REC"/>
    <property type="match status" value="1"/>
</dbReference>
<sequence>MSIFIAIIIFHIGNYLTYIENFNKFSFSDIVINNGASIILTTNRKGQVSFCSKSIENILGYTSEEVLGDQYWKLTQDKEFIGEAYHDDYVDERVYIRKLKCKNGDYKYIQWKDKKYSDDILIGIGQDVTEQVKVKDQYRSLIESAADLIYEIDLKGNITYVNQFAEKTLDLPKDEIINKVFYRFVGKEYLEYVVDFYKEFPLDKNEYADLVFPLIRKDGDMVWVSQKVTLKKNENNEVIGFSAIARDITLIKKLELEHYSRSKKVRIHNQTLKKLTSQSYSNNDTFTGILKNILKVAGTNCAIDRIGYWSYHPEGMSCENMYYFNSDRFEKNFFLEKEKYPIYFQNIETGNQIVASNVYNNNITKELCEDYFPKYNIKSLLDTPIIINGEIVGILCFEKVDKIIEWDNEDINFARSIADLIAIAKESQLLLESDKKLSYKSEILTVISKNIDKFLVHKNTDDILKGILNEIGNVLKVDKISFFAKNDTNNSYYQKHRWIAIENGFIQPSEALQNLSIQLVSYILNKVLEDFYFASTVKKIKDPESRKFLESLGIKSVLFLPIIVKNKVHGFLVFDDSTNEREWSIDEITILQSLANNISSAFERNINEDIIRESEEKFSLLANNIPGTVHLSKYDDKRSKVYLNDEIEKLTGYPKDDFLQNKIYYKNLVHPDDLKIVESKAVELFNNKQKIHLIYRITHKDGHYVWVEEFGEPIFKNDKIEFIVGIFIDITQRIEAENAIKAKNYAESANRAKSEFLANMSHEIRTPLNGIIGFTELLMSTKLEDFQKKYMTTINQSANSLMDVINDILDFSKIESGKVELNIEKNSLCELSSQVIDLIQFEASSKGLQINAIVGKNVPKYIWVDYVRLKQVLINLLSNAVKFTEKGKIDFAITLLEKIDQETLKLKFSVKDTGIGIRKDKQLKIFDAFSQEDNSISKKFGGTGLGLTISNQLLALMKSHLELESEINEGSEFSFILEVKYSNEKAEILDNNNSFEQNIDENNSISKEMKTIFLVEDNQINMLLAKTLVKRILPNADIVELVNGKEAVEKVKKILPDLILMDIQMPVMNGYDATVEIRNLPNTKDIPIIALTAGIVAGEKEKCIEYGMNDYIPKPVDKELLKETIKKYLIPINE</sequence>
<feature type="modified residue" description="4-aspartylphosphate" evidence="7">
    <location>
        <position position="1062"/>
    </location>
</feature>
<evidence type="ECO:0000256" key="1">
    <source>
        <dbReference type="ARBA" id="ARBA00000085"/>
    </source>
</evidence>
<feature type="domain" description="Response regulatory" evidence="9">
    <location>
        <begin position="1011"/>
        <end position="1129"/>
    </location>
</feature>
<evidence type="ECO:0000259" key="11">
    <source>
        <dbReference type="PROSITE" id="PS50113"/>
    </source>
</evidence>
<dbReference type="InterPro" id="IPR005467">
    <property type="entry name" value="His_kinase_dom"/>
</dbReference>
<feature type="domain" description="PAC" evidence="11">
    <location>
        <begin position="208"/>
        <end position="260"/>
    </location>
</feature>
<dbReference type="CDD" id="cd16922">
    <property type="entry name" value="HATPase_EvgS-ArcB-TorS-like"/>
    <property type="match status" value="1"/>
</dbReference>
<dbReference type="InterPro" id="IPR004358">
    <property type="entry name" value="Sig_transdc_His_kin-like_C"/>
</dbReference>
<dbReference type="Gene3D" id="3.30.450.20">
    <property type="entry name" value="PAS domain"/>
    <property type="match status" value="3"/>
</dbReference>
<name>A0ABU9N6Y9_9FLAO</name>
<dbReference type="SUPFAM" id="SSF55785">
    <property type="entry name" value="PYP-like sensor domain (PAS domain)"/>
    <property type="match status" value="3"/>
</dbReference>
<comment type="catalytic activity">
    <reaction evidence="1">
        <text>ATP + protein L-histidine = ADP + protein N-phospho-L-histidine.</text>
        <dbReference type="EC" id="2.7.13.3"/>
    </reaction>
</comment>
<dbReference type="InterPro" id="IPR000700">
    <property type="entry name" value="PAS-assoc_C"/>
</dbReference>
<dbReference type="PANTHER" id="PTHR45339">
    <property type="entry name" value="HYBRID SIGNAL TRANSDUCTION HISTIDINE KINASE J"/>
    <property type="match status" value="1"/>
</dbReference>
<dbReference type="CDD" id="cd17546">
    <property type="entry name" value="REC_hyHK_CKI1_RcsC-like"/>
    <property type="match status" value="1"/>
</dbReference>
<dbReference type="InterPro" id="IPR013655">
    <property type="entry name" value="PAS_fold_3"/>
</dbReference>
<dbReference type="SUPFAM" id="SSF47384">
    <property type="entry name" value="Homodimeric domain of signal transducing histidine kinase"/>
    <property type="match status" value="1"/>
</dbReference>
<dbReference type="RefSeq" id="WP_342696648.1">
    <property type="nucleotide sequence ID" value="NZ_JBCGDO010000018.1"/>
</dbReference>
<evidence type="ECO:0000259" key="9">
    <source>
        <dbReference type="PROSITE" id="PS50110"/>
    </source>
</evidence>
<keyword evidence="3 7" id="KW-0597">Phosphoprotein</keyword>
<dbReference type="Pfam" id="PF00989">
    <property type="entry name" value="PAS"/>
    <property type="match status" value="1"/>
</dbReference>
<dbReference type="SUPFAM" id="SSF55874">
    <property type="entry name" value="ATPase domain of HSP90 chaperone/DNA topoisomerase II/histidine kinase"/>
    <property type="match status" value="1"/>
</dbReference>
<dbReference type="InterPro" id="IPR036097">
    <property type="entry name" value="HisK_dim/P_sf"/>
</dbReference>
<feature type="domain" description="PAC" evidence="11">
    <location>
        <begin position="691"/>
        <end position="742"/>
    </location>
</feature>
<feature type="domain" description="Histidine kinase" evidence="8">
    <location>
        <begin position="759"/>
        <end position="981"/>
    </location>
</feature>
<dbReference type="InterPro" id="IPR029016">
    <property type="entry name" value="GAF-like_dom_sf"/>
</dbReference>
<dbReference type="SUPFAM" id="SSF55781">
    <property type="entry name" value="GAF domain-like"/>
    <property type="match status" value="2"/>
</dbReference>
<dbReference type="SMART" id="SM00387">
    <property type="entry name" value="HATPase_c"/>
    <property type="match status" value="1"/>
</dbReference>
<dbReference type="InterPro" id="IPR035965">
    <property type="entry name" value="PAS-like_dom_sf"/>
</dbReference>
<dbReference type="InterPro" id="IPR013767">
    <property type="entry name" value="PAS_fold"/>
</dbReference>
<dbReference type="Pfam" id="PF00072">
    <property type="entry name" value="Response_reg"/>
    <property type="match status" value="1"/>
</dbReference>
<keyword evidence="6" id="KW-0902">Two-component regulatory system</keyword>
<dbReference type="Pfam" id="PF01590">
    <property type="entry name" value="GAF"/>
    <property type="match status" value="2"/>
</dbReference>
<dbReference type="InterPro" id="IPR001789">
    <property type="entry name" value="Sig_transdc_resp-reg_receiver"/>
</dbReference>
<proteinExistence type="predicted"/>
<dbReference type="Pfam" id="PF02518">
    <property type="entry name" value="HATPase_c"/>
    <property type="match status" value="1"/>
</dbReference>
<dbReference type="InterPro" id="IPR000014">
    <property type="entry name" value="PAS"/>
</dbReference>
<feature type="domain" description="PAS" evidence="10">
    <location>
        <begin position="31"/>
        <end position="88"/>
    </location>
</feature>
<dbReference type="InterPro" id="IPR003661">
    <property type="entry name" value="HisK_dim/P_dom"/>
</dbReference>
<dbReference type="InterPro" id="IPR003594">
    <property type="entry name" value="HATPase_dom"/>
</dbReference>
<dbReference type="InterPro" id="IPR001610">
    <property type="entry name" value="PAC"/>
</dbReference>
<accession>A0ABU9N6Y9</accession>
<dbReference type="CDD" id="cd00082">
    <property type="entry name" value="HisKA"/>
    <property type="match status" value="1"/>
</dbReference>